<dbReference type="Gene3D" id="3.40.1190.20">
    <property type="match status" value="1"/>
</dbReference>
<name>A0A6J6SM97_9ZZZZ</name>
<keyword evidence="1" id="KW-0808">Transferase</keyword>
<gene>
    <name evidence="4" type="ORF">UFOPK2761_00903</name>
</gene>
<evidence type="ECO:0000256" key="2">
    <source>
        <dbReference type="ARBA" id="ARBA00022777"/>
    </source>
</evidence>
<dbReference type="Pfam" id="PF00294">
    <property type="entry name" value="PfkB"/>
    <property type="match status" value="1"/>
</dbReference>
<accession>A0A6J6SM97</accession>
<sequence>MTGVGPVVVVGGINADLKARTSAPLVPGTSNPGTATLTPGGVGRNVAENLARLGTPVALVGVVGEDTMGTLVLEATAAAGVDVAAVRRRPGPTGSYTALLDHRGELVAGVADMSATDDLAPVDVPPALVASAALLVLDGNLRVDTFAAARELARAAGVPVVVDPVSVPKATRLAPELRDLRCVTPNAEELVALGGAAVLHAQGCALVWERLGAAGSRLHVAGSPPVEVAVGVLEAEVVDVTGAGDAMLAAWCHAVLGGAGDAEAAAYAQEAAALTVASPLTVRPDLREMLAR</sequence>
<reference evidence="4" key="1">
    <citation type="submission" date="2020-05" db="EMBL/GenBank/DDBJ databases">
        <authorList>
            <person name="Chiriac C."/>
            <person name="Salcher M."/>
            <person name="Ghai R."/>
            <person name="Kavagutti S V."/>
        </authorList>
    </citation>
    <scope>NUCLEOTIDE SEQUENCE</scope>
</reference>
<dbReference type="GO" id="GO:0016301">
    <property type="term" value="F:kinase activity"/>
    <property type="evidence" value="ECO:0007669"/>
    <property type="project" value="UniProtKB-KW"/>
</dbReference>
<dbReference type="SUPFAM" id="SSF53613">
    <property type="entry name" value="Ribokinase-like"/>
    <property type="match status" value="1"/>
</dbReference>
<dbReference type="InterPro" id="IPR029056">
    <property type="entry name" value="Ribokinase-like"/>
</dbReference>
<dbReference type="EMBL" id="CAEZYQ010000005">
    <property type="protein sequence ID" value="CAB4735964.1"/>
    <property type="molecule type" value="Genomic_DNA"/>
</dbReference>
<evidence type="ECO:0000259" key="3">
    <source>
        <dbReference type="Pfam" id="PF00294"/>
    </source>
</evidence>
<dbReference type="GO" id="GO:0016798">
    <property type="term" value="F:hydrolase activity, acting on glycosyl bonds"/>
    <property type="evidence" value="ECO:0007669"/>
    <property type="project" value="TreeGrafter"/>
</dbReference>
<dbReference type="PANTHER" id="PTHR42909">
    <property type="entry name" value="ZGC:136858"/>
    <property type="match status" value="1"/>
</dbReference>
<dbReference type="InterPro" id="IPR011611">
    <property type="entry name" value="PfkB_dom"/>
</dbReference>
<protein>
    <submittedName>
        <fullName evidence="4">Unannotated protein</fullName>
    </submittedName>
</protein>
<dbReference type="PROSITE" id="PS00583">
    <property type="entry name" value="PFKB_KINASES_1"/>
    <property type="match status" value="1"/>
</dbReference>
<dbReference type="PANTHER" id="PTHR42909:SF4">
    <property type="entry name" value="CARBOHYDRATE KINASE, PFKB FAMILY"/>
    <property type="match status" value="1"/>
</dbReference>
<keyword evidence="2" id="KW-0418">Kinase</keyword>
<evidence type="ECO:0000313" key="4">
    <source>
        <dbReference type="EMBL" id="CAB4735964.1"/>
    </source>
</evidence>
<feature type="domain" description="Carbohydrate kinase PfkB" evidence="3">
    <location>
        <begin position="7"/>
        <end position="282"/>
    </location>
</feature>
<dbReference type="InterPro" id="IPR002173">
    <property type="entry name" value="Carboh/pur_kinase_PfkB_CS"/>
</dbReference>
<organism evidence="4">
    <name type="scientific">freshwater metagenome</name>
    <dbReference type="NCBI Taxonomy" id="449393"/>
    <lineage>
        <taxon>unclassified sequences</taxon>
        <taxon>metagenomes</taxon>
        <taxon>ecological metagenomes</taxon>
    </lineage>
</organism>
<evidence type="ECO:0000256" key="1">
    <source>
        <dbReference type="ARBA" id="ARBA00022679"/>
    </source>
</evidence>
<dbReference type="AlphaFoldDB" id="A0A6J6SM97"/>
<dbReference type="GO" id="GO:0004730">
    <property type="term" value="F:pseudouridylate synthase activity"/>
    <property type="evidence" value="ECO:0007669"/>
    <property type="project" value="TreeGrafter"/>
</dbReference>
<proteinExistence type="predicted"/>
<dbReference type="GO" id="GO:0005737">
    <property type="term" value="C:cytoplasm"/>
    <property type="evidence" value="ECO:0007669"/>
    <property type="project" value="TreeGrafter"/>
</dbReference>